<dbReference type="EMBL" id="JAWMWH010000001">
    <property type="protein sequence ID" value="MEJ6400003.1"/>
    <property type="molecule type" value="Genomic_DNA"/>
</dbReference>
<gene>
    <name evidence="1" type="ORF">R4146_02245</name>
</gene>
<protein>
    <submittedName>
        <fullName evidence="1">Toxin-antitoxin system HicB family antitoxin</fullName>
    </submittedName>
</protein>
<evidence type="ECO:0000313" key="2">
    <source>
        <dbReference type="Proteomes" id="UP001370590"/>
    </source>
</evidence>
<comment type="caution">
    <text evidence="1">The sequence shown here is derived from an EMBL/GenBank/DDBJ whole genome shotgun (WGS) entry which is preliminary data.</text>
</comment>
<evidence type="ECO:0000313" key="1">
    <source>
        <dbReference type="EMBL" id="MEJ6400003.1"/>
    </source>
</evidence>
<proteinExistence type="predicted"/>
<name>A0ABU8SKM1_9LACO</name>
<sequence length="103" mass="11667">MHISLDIDAQLAQQIQRAADLEHRSVDEYVKNVLSNVVKSGTLEQRQFVGRTVSGADISAKSHLVLMQGIYYRYDLLNESHPNHDANYEIVSTNGNVLMLRQK</sequence>
<dbReference type="RefSeq" id="WP_339959828.1">
    <property type="nucleotide sequence ID" value="NZ_JAWMWH010000001.1"/>
</dbReference>
<keyword evidence="2" id="KW-1185">Reference proteome</keyword>
<accession>A0ABU8SKM1</accession>
<dbReference type="Proteomes" id="UP001370590">
    <property type="component" value="Unassembled WGS sequence"/>
</dbReference>
<organism evidence="1 2">
    <name type="scientific">Nicoliella lavandulae</name>
    <dbReference type="NCBI Taxonomy" id="3082954"/>
    <lineage>
        <taxon>Bacteria</taxon>
        <taxon>Bacillati</taxon>
        <taxon>Bacillota</taxon>
        <taxon>Bacilli</taxon>
        <taxon>Lactobacillales</taxon>
        <taxon>Lactobacillaceae</taxon>
        <taxon>Nicoliella</taxon>
    </lineage>
</organism>
<reference evidence="1 2" key="1">
    <citation type="submission" date="2023-10" db="EMBL/GenBank/DDBJ databases">
        <title>Nicoliella lavandulae sp. nov. isolated from Lavandula angustifolia flowers.</title>
        <authorList>
            <person name="Alcantara C."/>
            <person name="Zuniga M."/>
            <person name="Landete J.M."/>
            <person name="Monedero V."/>
        </authorList>
    </citation>
    <scope>NUCLEOTIDE SEQUENCE [LARGE SCALE GENOMIC DNA]</scope>
    <source>
        <strain evidence="1 2">Es01</strain>
    </source>
</reference>